<feature type="region of interest" description="Disordered" evidence="1">
    <location>
        <begin position="310"/>
        <end position="332"/>
    </location>
</feature>
<accession>A0A3D8P474</accession>
<protein>
    <submittedName>
        <fullName evidence="2">ABC transporter substrate-binding protein</fullName>
    </submittedName>
</protein>
<feature type="compositionally biased region" description="Low complexity" evidence="1">
    <location>
        <begin position="322"/>
        <end position="332"/>
    </location>
</feature>
<dbReference type="SUPFAM" id="SSF53850">
    <property type="entry name" value="Periplasmic binding protein-like II"/>
    <property type="match status" value="1"/>
</dbReference>
<name>A0A3D8P474_9THEO</name>
<dbReference type="AlphaFoldDB" id="A0A3D8P474"/>
<dbReference type="Gene3D" id="3.40.190.10">
    <property type="entry name" value="Periplasmic binding protein-like II"/>
    <property type="match status" value="2"/>
</dbReference>
<sequence length="332" mass="37317">MRRLLFLGIVVLLGLTLAFWYREREKMPSTPGTRELTVLLPSPRVEFLPLYWAVARGKAEREGLFLKLSPSAPPFPGEKTLAALTAEEALYARTLEGKKWKVVALLSGKELAWLAGRQPFRWKDLPGKRVITPGAEQGLTAAFEEVLREQGWRPHRDLSLITNLPPHLRLPAFAAGVGDLLLTSDPLVLSDRFRFSSLPLSLPPLPRWVLVAEEGKVTEEEVFALRRALKASQAELYHLPPEEIAGEAAAFFPQLSLEVLAQAIDRAQREKIWEAGELPHPQTFARLQEILKRAGELPRPLDYQEFFFMPAPRPSREEENRAGNSASAARSR</sequence>
<dbReference type="RefSeq" id="WP_115793082.1">
    <property type="nucleotide sequence ID" value="NZ_QSLN01000014.1"/>
</dbReference>
<proteinExistence type="predicted"/>
<gene>
    <name evidence="2" type="ORF">DXX99_08595</name>
</gene>
<evidence type="ECO:0000313" key="2">
    <source>
        <dbReference type="EMBL" id="RDV81826.1"/>
    </source>
</evidence>
<dbReference type="OrthoDB" id="9802202at2"/>
<organism evidence="2 3">
    <name type="scientific">Ammonifex thiophilus</name>
    <dbReference type="NCBI Taxonomy" id="444093"/>
    <lineage>
        <taxon>Bacteria</taxon>
        <taxon>Bacillati</taxon>
        <taxon>Bacillota</taxon>
        <taxon>Clostridia</taxon>
        <taxon>Thermoanaerobacterales</taxon>
        <taxon>Thermoanaerobacteraceae</taxon>
        <taxon>Ammonifex</taxon>
    </lineage>
</organism>
<evidence type="ECO:0000313" key="3">
    <source>
        <dbReference type="Proteomes" id="UP000256329"/>
    </source>
</evidence>
<dbReference type="EMBL" id="QSLN01000014">
    <property type="protein sequence ID" value="RDV81826.1"/>
    <property type="molecule type" value="Genomic_DNA"/>
</dbReference>
<evidence type="ECO:0000256" key="1">
    <source>
        <dbReference type="SAM" id="MobiDB-lite"/>
    </source>
</evidence>
<reference evidence="2 3" key="1">
    <citation type="submission" date="2018-08" db="EMBL/GenBank/DDBJ databases">
        <title>Form III RuBisCO-mediated autotrophy in Thermodesulfobium bacteria.</title>
        <authorList>
            <person name="Toshchakov S.V."/>
            <person name="Kublanov I.V."/>
            <person name="Frolov E."/>
            <person name="Bonch-Osmolovskaya E.A."/>
            <person name="Tourova T.P."/>
            <person name="Chernych N.A."/>
            <person name="Lebedinsky A.V."/>
        </authorList>
    </citation>
    <scope>NUCLEOTIDE SEQUENCE [LARGE SCALE GENOMIC DNA]</scope>
    <source>
        <strain evidence="2 3">SR</strain>
    </source>
</reference>
<dbReference type="Proteomes" id="UP000256329">
    <property type="component" value="Unassembled WGS sequence"/>
</dbReference>
<comment type="caution">
    <text evidence="2">The sequence shown here is derived from an EMBL/GenBank/DDBJ whole genome shotgun (WGS) entry which is preliminary data.</text>
</comment>
<keyword evidence="3" id="KW-1185">Reference proteome</keyword>